<accession>A0A7S1YRC6</accession>
<feature type="domain" description="SUF system FeS cluster assembly SufBD core" evidence="2">
    <location>
        <begin position="497"/>
        <end position="763"/>
    </location>
</feature>
<dbReference type="PANTHER" id="PTHR43575:SF1">
    <property type="entry name" value="PROTEIN ABCI7, CHLOROPLASTIC"/>
    <property type="match status" value="1"/>
</dbReference>
<gene>
    <name evidence="3" type="ORF">DBRI1063_LOCUS3651</name>
</gene>
<dbReference type="EMBL" id="HBGN01005644">
    <property type="protein sequence ID" value="CAD9317243.1"/>
    <property type="molecule type" value="Transcribed_RNA"/>
</dbReference>
<evidence type="ECO:0000259" key="2">
    <source>
        <dbReference type="Pfam" id="PF01458"/>
    </source>
</evidence>
<evidence type="ECO:0000313" key="3">
    <source>
        <dbReference type="EMBL" id="CAD9317243.1"/>
    </source>
</evidence>
<dbReference type="Pfam" id="PF01458">
    <property type="entry name" value="SUFBD_core"/>
    <property type="match status" value="1"/>
</dbReference>
<dbReference type="InterPro" id="IPR000825">
    <property type="entry name" value="SUF_FeS_clus_asmbl_SufBD_core"/>
</dbReference>
<feature type="compositionally biased region" description="Acidic residues" evidence="1">
    <location>
        <begin position="180"/>
        <end position="192"/>
    </location>
</feature>
<feature type="region of interest" description="Disordered" evidence="1">
    <location>
        <begin position="161"/>
        <end position="192"/>
    </location>
</feature>
<feature type="region of interest" description="Disordered" evidence="1">
    <location>
        <begin position="17"/>
        <end position="36"/>
    </location>
</feature>
<dbReference type="SUPFAM" id="SSF101960">
    <property type="entry name" value="Stabilizer of iron transporter SufD"/>
    <property type="match status" value="1"/>
</dbReference>
<reference evidence="3" key="1">
    <citation type="submission" date="2021-01" db="EMBL/GenBank/DDBJ databases">
        <authorList>
            <person name="Corre E."/>
            <person name="Pelletier E."/>
            <person name="Niang G."/>
            <person name="Scheremetjew M."/>
            <person name="Finn R."/>
            <person name="Kale V."/>
            <person name="Holt S."/>
            <person name="Cochrane G."/>
            <person name="Meng A."/>
            <person name="Brown T."/>
            <person name="Cohen L."/>
        </authorList>
    </citation>
    <scope>NUCLEOTIDE SEQUENCE</scope>
    <source>
        <strain evidence="3">Pop2</strain>
    </source>
</reference>
<dbReference type="InterPro" id="IPR055346">
    <property type="entry name" value="Fe-S_cluster_assembly_SufBD"/>
</dbReference>
<name>A0A7S1YRC6_9STRA</name>
<organism evidence="3">
    <name type="scientific">Ditylum brightwellii</name>
    <dbReference type="NCBI Taxonomy" id="49249"/>
    <lineage>
        <taxon>Eukaryota</taxon>
        <taxon>Sar</taxon>
        <taxon>Stramenopiles</taxon>
        <taxon>Ochrophyta</taxon>
        <taxon>Bacillariophyta</taxon>
        <taxon>Mediophyceae</taxon>
        <taxon>Lithodesmiophycidae</taxon>
        <taxon>Lithodesmiales</taxon>
        <taxon>Lithodesmiaceae</taxon>
        <taxon>Ditylum</taxon>
    </lineage>
</organism>
<dbReference type="AlphaFoldDB" id="A0A7S1YRC6"/>
<dbReference type="PANTHER" id="PTHR43575">
    <property type="entry name" value="PROTEIN ABCI7, CHLOROPLASTIC"/>
    <property type="match status" value="1"/>
</dbReference>
<dbReference type="GO" id="GO:0016226">
    <property type="term" value="P:iron-sulfur cluster assembly"/>
    <property type="evidence" value="ECO:0007669"/>
    <property type="project" value="InterPro"/>
</dbReference>
<dbReference type="InterPro" id="IPR037284">
    <property type="entry name" value="SUF_FeS_clus_asmbl_SufBD_sf"/>
</dbReference>
<evidence type="ECO:0000256" key="1">
    <source>
        <dbReference type="SAM" id="MobiDB-lite"/>
    </source>
</evidence>
<sequence>MSQSICLCLGASSVRRKSERRSHQGTIKESERYSGAHLGQNYPEQTHFHPSYTHSNSAPTFKNRNLFHQVFKKENTIMRLTLSLHHLSVLFFLAANNYDGWSNGMQVSAFSSTSPAVSFRKVTSSPIQWKRIPFYLGEGYPSPSSFSSSSLGVSIGIGPEEEQQQQAEGDASSDIKATEEAEEKEVEVVEEPDHELYRKDRMSNLDTKCDEWFAALLGDEDSMFLGSLSKDMRNKLVTPAELKQEDIVKDRSADSWTPYYSEKLPGSIIYPAYGLETYGLPIPRRGAEAWRHFDVAGMVDRMYSNSPLDAGKELDIEKDQLEKYKSTLLENGSWVEDDACTARLVYINGRFAPGLSKETESIRNLSSKDFADPNSLGEDILERLAHLPDGFTDRLCADVPSGETEFLTSYKTLSGPDHSIGEPTTQYAINSQQGHACFAALNTVRAGTVAFVEIPAGADAKSDNAEDAADDDTPAPKPVIIINAQTADGGADAAAEDGVAYHTRTLVIAGEKSNASVVQSYVDLDGENDEQSKPKFHNGYTQIYVKDGAHVTHSYLEESGGIVTGGVEQGDENLGEGEVSPREIESRRAALSDTHLGTIDVHLTGDDARYSGTLMEFGGSGRSRIAISASLLRPGAHADINGFVLAGGAQRADMRTNIHHIGQATTSRQNQKNMVGGRATASFRGRIRVEQSAQQTDSEQLARTILLSDRSRIWAIPSLEIIADDVTCTHGATVSDLSEEELFYLRSRGVDRTSARNILMYAFVEEVGQSVDEVVRGHVDDENGLRKRVIERLENLVPQGERSVKGEFQSV</sequence>
<proteinExistence type="predicted"/>
<protein>
    <recommendedName>
        <fullName evidence="2">SUF system FeS cluster assembly SufBD core domain-containing protein</fullName>
    </recommendedName>
</protein>